<evidence type="ECO:0000256" key="3">
    <source>
        <dbReference type="ARBA" id="ARBA00022801"/>
    </source>
</evidence>
<dbReference type="RefSeq" id="WP_013624792.1">
    <property type="nucleotide sequence ID" value="NC_015172.1"/>
</dbReference>
<evidence type="ECO:0000256" key="2">
    <source>
        <dbReference type="ARBA" id="ARBA00022723"/>
    </source>
</evidence>
<keyword evidence="4" id="KW-0862">Zinc</keyword>
<dbReference type="eggNOG" id="COG0590">
    <property type="taxonomic scope" value="Bacteria"/>
</dbReference>
<evidence type="ECO:0000313" key="6">
    <source>
        <dbReference type="EMBL" id="ADY55924.1"/>
    </source>
</evidence>
<sequence length="154" mass="16966">MNLFMQQAYREAKTGMTAGEGGPFGAVVVREGKVIASAHNIVLLTQDSTAHAEIVAIRKAERLLGTHDLSGCELYTTSYPCPMCLGAIMWARISKVYYGCTPEQVSKIGFDDKVFYEAIEDPNASGLISLEHSDSGECLKLLADWIKKEDRKLY</sequence>
<reference evidence="6 7" key="1">
    <citation type="journal article" date="2011" name="Stand. Genomic Sci.">
        <title>Complete genome sequence of Syntrophobotulus glycolicus type strain (FlGlyR).</title>
        <authorList>
            <person name="Han C."/>
            <person name="Mwirichia R."/>
            <person name="Chertkov O."/>
            <person name="Held B."/>
            <person name="Lapidus A."/>
            <person name="Nolan M."/>
            <person name="Lucas S."/>
            <person name="Hammon N."/>
            <person name="Deshpande S."/>
            <person name="Cheng J.F."/>
            <person name="Tapia R."/>
            <person name="Goodwin L."/>
            <person name="Pitluck S."/>
            <person name="Huntemann M."/>
            <person name="Liolios K."/>
            <person name="Ivanova N."/>
            <person name="Pagani I."/>
            <person name="Mavromatis K."/>
            <person name="Ovchinikova G."/>
            <person name="Pati A."/>
            <person name="Chen A."/>
            <person name="Palaniappan K."/>
            <person name="Land M."/>
            <person name="Hauser L."/>
            <person name="Brambilla E.M."/>
            <person name="Rohde M."/>
            <person name="Spring S."/>
            <person name="Sikorski J."/>
            <person name="Goker M."/>
            <person name="Woyke T."/>
            <person name="Bristow J."/>
            <person name="Eisen J.A."/>
            <person name="Markowitz V."/>
            <person name="Hugenholtz P."/>
            <person name="Kyrpides N.C."/>
            <person name="Klenk H.P."/>
            <person name="Detter J.C."/>
        </authorList>
    </citation>
    <scope>NUCLEOTIDE SEQUENCE [LARGE SCALE GENOMIC DNA]</scope>
    <source>
        <strain evidence="7">DSM 8271 / FlGlyR</strain>
    </source>
</reference>
<proteinExistence type="inferred from homology"/>
<organism evidence="6 7">
    <name type="scientific">Syntrophobotulus glycolicus (strain DSM 8271 / FlGlyR)</name>
    <dbReference type="NCBI Taxonomy" id="645991"/>
    <lineage>
        <taxon>Bacteria</taxon>
        <taxon>Bacillati</taxon>
        <taxon>Bacillota</taxon>
        <taxon>Clostridia</taxon>
        <taxon>Eubacteriales</taxon>
        <taxon>Desulfitobacteriaceae</taxon>
        <taxon>Syntrophobotulus</taxon>
    </lineage>
</organism>
<comment type="similarity">
    <text evidence="1">Belongs to the cytidine and deoxycytidylate deaminase family.</text>
</comment>
<name>F0SY89_SYNGF</name>
<keyword evidence="2" id="KW-0479">Metal-binding</keyword>
<dbReference type="PROSITE" id="PS00903">
    <property type="entry name" value="CYT_DCMP_DEAMINASES_1"/>
    <property type="match status" value="1"/>
</dbReference>
<dbReference type="GO" id="GO:0008892">
    <property type="term" value="F:guanine deaminase activity"/>
    <property type="evidence" value="ECO:0007669"/>
    <property type="project" value="UniProtKB-EC"/>
</dbReference>
<dbReference type="PROSITE" id="PS51747">
    <property type="entry name" value="CYT_DCMP_DEAMINASES_2"/>
    <property type="match status" value="1"/>
</dbReference>
<dbReference type="InterPro" id="IPR016192">
    <property type="entry name" value="APOBEC/CMP_deaminase_Zn-bd"/>
</dbReference>
<dbReference type="GO" id="GO:0047974">
    <property type="term" value="F:guanosine deaminase activity"/>
    <property type="evidence" value="ECO:0007669"/>
    <property type="project" value="TreeGrafter"/>
</dbReference>
<reference evidence="7" key="2">
    <citation type="submission" date="2011-02" db="EMBL/GenBank/DDBJ databases">
        <title>The complete genome of Syntrophobotulus glycolicus DSM 8271.</title>
        <authorList>
            <person name="Lucas S."/>
            <person name="Copeland A."/>
            <person name="Lapidus A."/>
            <person name="Bruce D."/>
            <person name="Goodwin L."/>
            <person name="Pitluck S."/>
            <person name="Kyrpides N."/>
            <person name="Mavromatis K."/>
            <person name="Pagani I."/>
            <person name="Ivanova N."/>
            <person name="Mikhailova N."/>
            <person name="Chertkov O."/>
            <person name="Held B."/>
            <person name="Detter J.C."/>
            <person name="Tapia R."/>
            <person name="Han C."/>
            <person name="Land M."/>
            <person name="Hauser L."/>
            <person name="Markowitz V."/>
            <person name="Cheng J.-F."/>
            <person name="Hugenholtz P."/>
            <person name="Woyke T."/>
            <person name="Wu D."/>
            <person name="Spring S."/>
            <person name="Schroeder M."/>
            <person name="Brambilla E."/>
            <person name="Klenk H.-P."/>
            <person name="Eisen J.A."/>
        </authorList>
    </citation>
    <scope>NUCLEOTIDE SEQUENCE [LARGE SCALE GENOMIC DNA]</scope>
    <source>
        <strain evidence="7">DSM 8271 / FlGlyR</strain>
    </source>
</reference>
<dbReference type="Pfam" id="PF00383">
    <property type="entry name" value="dCMP_cyt_deam_1"/>
    <property type="match status" value="1"/>
</dbReference>
<dbReference type="PANTHER" id="PTHR11079:SF161">
    <property type="entry name" value="CMP_DCMP-TYPE DEAMINASE DOMAIN-CONTAINING PROTEIN"/>
    <property type="match status" value="1"/>
</dbReference>
<evidence type="ECO:0000313" key="7">
    <source>
        <dbReference type="Proteomes" id="UP000007488"/>
    </source>
</evidence>
<evidence type="ECO:0000259" key="5">
    <source>
        <dbReference type="PROSITE" id="PS51747"/>
    </source>
</evidence>
<dbReference type="Proteomes" id="UP000007488">
    <property type="component" value="Chromosome"/>
</dbReference>
<dbReference type="AlphaFoldDB" id="F0SY89"/>
<keyword evidence="7" id="KW-1185">Reference proteome</keyword>
<evidence type="ECO:0000256" key="4">
    <source>
        <dbReference type="ARBA" id="ARBA00022833"/>
    </source>
</evidence>
<dbReference type="GO" id="GO:0006152">
    <property type="term" value="P:purine nucleoside catabolic process"/>
    <property type="evidence" value="ECO:0007669"/>
    <property type="project" value="TreeGrafter"/>
</dbReference>
<dbReference type="KEGG" id="sgy:Sgly_1626"/>
<dbReference type="PANTHER" id="PTHR11079">
    <property type="entry name" value="CYTOSINE DEAMINASE FAMILY MEMBER"/>
    <property type="match status" value="1"/>
</dbReference>
<dbReference type="STRING" id="645991.Sgly_1626"/>
<dbReference type="SUPFAM" id="SSF53927">
    <property type="entry name" value="Cytidine deaminase-like"/>
    <property type="match status" value="1"/>
</dbReference>
<gene>
    <name evidence="6" type="ordered locus">Sgly_1626</name>
</gene>
<dbReference type="Gene3D" id="3.40.140.10">
    <property type="entry name" value="Cytidine Deaminase, domain 2"/>
    <property type="match status" value="1"/>
</dbReference>
<dbReference type="HOGENOM" id="CLU_025810_5_2_9"/>
<dbReference type="CDD" id="cd01285">
    <property type="entry name" value="nucleoside_deaminase"/>
    <property type="match status" value="1"/>
</dbReference>
<evidence type="ECO:0000256" key="1">
    <source>
        <dbReference type="ARBA" id="ARBA00006576"/>
    </source>
</evidence>
<dbReference type="GO" id="GO:0008270">
    <property type="term" value="F:zinc ion binding"/>
    <property type="evidence" value="ECO:0007669"/>
    <property type="project" value="InterPro"/>
</dbReference>
<dbReference type="OrthoDB" id="9802676at2"/>
<accession>F0SY89</accession>
<protein>
    <submittedName>
        <fullName evidence="6">Guanine deaminase</fullName>
        <ecNumber evidence="6">3.5.4.3</ecNumber>
    </submittedName>
</protein>
<dbReference type="EC" id="3.5.4.3" evidence="6"/>
<feature type="domain" description="CMP/dCMP-type deaminase" evidence="5">
    <location>
        <begin position="1"/>
        <end position="130"/>
    </location>
</feature>
<dbReference type="FunFam" id="3.40.140.10:FF:000011">
    <property type="entry name" value="tRNA-specific adenosine deaminase"/>
    <property type="match status" value="1"/>
</dbReference>
<dbReference type="InterPro" id="IPR002125">
    <property type="entry name" value="CMP_dCMP_dom"/>
</dbReference>
<dbReference type="EMBL" id="CP002547">
    <property type="protein sequence ID" value="ADY55924.1"/>
    <property type="molecule type" value="Genomic_DNA"/>
</dbReference>
<dbReference type="InterPro" id="IPR016193">
    <property type="entry name" value="Cytidine_deaminase-like"/>
</dbReference>
<keyword evidence="3 6" id="KW-0378">Hydrolase</keyword>